<dbReference type="RefSeq" id="XP_028479843.1">
    <property type="nucleotide sequence ID" value="XM_028615986.1"/>
</dbReference>
<feature type="compositionally biased region" description="Low complexity" evidence="3">
    <location>
        <begin position="560"/>
        <end position="577"/>
    </location>
</feature>
<feature type="compositionally biased region" description="Low complexity" evidence="3">
    <location>
        <begin position="158"/>
        <end position="180"/>
    </location>
</feature>
<feature type="compositionally biased region" description="Basic and acidic residues" evidence="3">
    <location>
        <begin position="235"/>
        <end position="244"/>
    </location>
</feature>
<dbReference type="OrthoDB" id="2575478at2759"/>
<sequence length="1189" mass="128946">MSGSPSASAPSRTAPTWATAATAERKQKNPSMVRAAAESPAASPSPNVTSSAAAASSVAGGGISGMRPLLYPPQPARRVSPKKKNATASSSTLPSASRATRHRVSSSPVRSSSGVRPSPTPSDVKPRLQPHISTASTATPPPAAARSSSPWRRNNATPSSPAGSAQQQQGVVPTSSTSADGAGGGSASVSYTASTDGTPDPGGKKPKKARRGWKGWAIEIVDAEGNKYLRSPSPEPERPMDAPRRPRGRPRTRPRTGQPYPWNPEDMRASQVPTDGGSIGGDGEDYTPDGDVPQGDARANDDPTDADFLPPESVDQDAADAREWLQSGMIACVCADHLPKPVVVSNSQPLLSHTISSSTFATLMPTSSNHPPPTTVIVEDNVIESSTPSAEPIPRPPTVMSRWRVGVAAPLKRARPSSPVNDSPATQPSSSSAVRAPAKKPRNSTPANVTVSEPARVASKLVKGKGPRRSEPVPATGHQVDPASAPSHLSSSRGATLGNEDSSPVVEAGLLPKPKRSTMSRDATPQATRPTSSRVAAAAAAAAIAAARSPSPPPPPPLPASTSRAAPAPSPAQAAKANGTNANVSKGQRTLDQYLVEEEQQQSKTPRLGMGATYPSPPESDERHERSVNEPSEPEDATSSVRQVPTNLPDVQDEARFIIDQSRGLTAHDRNAHEDRERLDQQRSREIAEREREREEREQEREEWERAERAERERERQLERERAERKERERAERQGRERERERGGGVDVRDKKDDRRESSSRRDDRRDGRDEHIHDGHDRDGGIRESAPRDSRSSNGRHHMLAPYPPHPHHSQSYYHPPPYGYHPSGPYGYQPYGQPAPPPHGYPVHPFSQHGPYPPQMTPPMTANHMEGAPRTHSHRGGEAGGGGGEWAGYNSRLPEMMPHHAPPPPPGHSARAPPPLLSPHGAPLPLRMSPHQTLHQPLPPAPSQPPPHGRPQSRHERHDVQAPPPSDRDARDPRSTLPHDSPRDHELRPDHRQQQELRQEPREVASRPGQREQLYAENELGRTLGYTDVRPVPFPTGPPYKPPEPRPPRIDVDYPAVVLATPGNVHPPPTNRSEAPYARSYAQGLEGLDQNLEENARGFVENVKNNLRTLVQTYFVEPSASRDAFLERIGRDLTALGWQLTDSSDGALYSRGSASWNQEQNQERQKTQRQEQPIVVDDDDSEEELAR</sequence>
<feature type="compositionally biased region" description="Pro residues" evidence="3">
    <location>
        <begin position="902"/>
        <end position="919"/>
    </location>
</feature>
<feature type="compositionally biased region" description="Low complexity" evidence="3">
    <location>
        <begin position="527"/>
        <end position="549"/>
    </location>
</feature>
<dbReference type="Proteomes" id="UP000279236">
    <property type="component" value="Unassembled WGS sequence"/>
</dbReference>
<keyword evidence="2" id="KW-0539">Nucleus</keyword>
<feature type="compositionally biased region" description="Basic and acidic residues" evidence="3">
    <location>
        <begin position="955"/>
        <end position="976"/>
    </location>
</feature>
<feature type="compositionally biased region" description="Acidic residues" evidence="3">
    <location>
        <begin position="1178"/>
        <end position="1189"/>
    </location>
</feature>
<feature type="compositionally biased region" description="Pro residues" evidence="3">
    <location>
        <begin position="550"/>
        <end position="559"/>
    </location>
</feature>
<feature type="compositionally biased region" description="Low complexity" evidence="3">
    <location>
        <begin position="133"/>
        <end position="150"/>
    </location>
</feature>
<dbReference type="InterPro" id="IPR000637">
    <property type="entry name" value="HMGI/Y_DNA-bd_CS"/>
</dbReference>
<accession>A0A427Y9D9</accession>
<feature type="compositionally biased region" description="Basic residues" evidence="3">
    <location>
        <begin position="204"/>
        <end position="213"/>
    </location>
</feature>
<feature type="region of interest" description="Disordered" evidence="3">
    <location>
        <begin position="1149"/>
        <end position="1189"/>
    </location>
</feature>
<evidence type="ECO:0000256" key="3">
    <source>
        <dbReference type="SAM" id="MobiDB-lite"/>
    </source>
</evidence>
<dbReference type="GO" id="GO:0006355">
    <property type="term" value="P:regulation of DNA-templated transcription"/>
    <property type="evidence" value="ECO:0007669"/>
    <property type="project" value="InterPro"/>
</dbReference>
<keyword evidence="5" id="KW-1185">Reference proteome</keyword>
<comment type="caution">
    <text evidence="4">The sequence shown here is derived from an EMBL/GenBank/DDBJ whole genome shotgun (WGS) entry which is preliminary data.</text>
</comment>
<feature type="compositionally biased region" description="Polar residues" evidence="3">
    <location>
        <begin position="578"/>
        <end position="591"/>
    </location>
</feature>
<comment type="subcellular location">
    <subcellularLocation>
        <location evidence="1">Nucleus</location>
    </subcellularLocation>
</comment>
<gene>
    <name evidence="4" type="ORF">EHS24_000147</name>
</gene>
<feature type="compositionally biased region" description="Basic and acidic residues" evidence="3">
    <location>
        <begin position="982"/>
        <end position="1007"/>
    </location>
</feature>
<feature type="compositionally biased region" description="Low complexity" evidence="3">
    <location>
        <begin position="35"/>
        <end position="58"/>
    </location>
</feature>
<feature type="compositionally biased region" description="Low complexity" evidence="3">
    <location>
        <begin position="105"/>
        <end position="117"/>
    </location>
</feature>
<feature type="compositionally biased region" description="Low complexity" evidence="3">
    <location>
        <begin position="187"/>
        <end position="201"/>
    </location>
</feature>
<evidence type="ECO:0000313" key="5">
    <source>
        <dbReference type="Proteomes" id="UP000279236"/>
    </source>
</evidence>
<protein>
    <submittedName>
        <fullName evidence="4">Uncharacterized protein</fullName>
    </submittedName>
</protein>
<feature type="compositionally biased region" description="Low complexity" evidence="3">
    <location>
        <begin position="86"/>
        <end position="98"/>
    </location>
</feature>
<name>A0A427Y9D9_9TREE</name>
<feature type="compositionally biased region" description="Low complexity" evidence="3">
    <location>
        <begin position="822"/>
        <end position="834"/>
    </location>
</feature>
<proteinExistence type="predicted"/>
<feature type="compositionally biased region" description="Pro residues" evidence="3">
    <location>
        <begin position="1034"/>
        <end position="1044"/>
    </location>
</feature>
<feature type="region of interest" description="Disordered" evidence="3">
    <location>
        <begin position="1"/>
        <end position="312"/>
    </location>
</feature>
<feature type="compositionally biased region" description="Basic and acidic residues" evidence="3">
    <location>
        <begin position="666"/>
        <end position="792"/>
    </location>
</feature>
<feature type="region of interest" description="Disordered" evidence="3">
    <location>
        <begin position="412"/>
        <end position="1053"/>
    </location>
</feature>
<feature type="compositionally biased region" description="Polar residues" evidence="3">
    <location>
        <begin position="487"/>
        <end position="502"/>
    </location>
</feature>
<feature type="compositionally biased region" description="Pro residues" evidence="3">
    <location>
        <begin position="939"/>
        <end position="951"/>
    </location>
</feature>
<dbReference type="EMBL" id="RSCE01000001">
    <property type="protein sequence ID" value="RSH87635.1"/>
    <property type="molecule type" value="Genomic_DNA"/>
</dbReference>
<reference evidence="4 5" key="1">
    <citation type="submission" date="2018-11" db="EMBL/GenBank/DDBJ databases">
        <title>Genome sequence of Apiotrichum porosum DSM 27194.</title>
        <authorList>
            <person name="Aliyu H."/>
            <person name="Gorte O."/>
            <person name="Ochsenreither K."/>
        </authorList>
    </citation>
    <scope>NUCLEOTIDE SEQUENCE [LARGE SCALE GENOMIC DNA]</scope>
    <source>
        <strain evidence="4 5">DSM 27194</strain>
    </source>
</reference>
<feature type="compositionally biased region" description="Low complexity" evidence="3">
    <location>
        <begin position="1"/>
        <end position="22"/>
    </location>
</feature>
<dbReference type="AlphaFoldDB" id="A0A427Y9D9"/>
<dbReference type="GO" id="GO:0005634">
    <property type="term" value="C:nucleus"/>
    <property type="evidence" value="ECO:0007669"/>
    <property type="project" value="UniProtKB-SubCell"/>
</dbReference>
<organism evidence="4 5">
    <name type="scientific">Apiotrichum porosum</name>
    <dbReference type="NCBI Taxonomy" id="105984"/>
    <lineage>
        <taxon>Eukaryota</taxon>
        <taxon>Fungi</taxon>
        <taxon>Dikarya</taxon>
        <taxon>Basidiomycota</taxon>
        <taxon>Agaricomycotina</taxon>
        <taxon>Tremellomycetes</taxon>
        <taxon>Trichosporonales</taxon>
        <taxon>Trichosporonaceae</taxon>
        <taxon>Apiotrichum</taxon>
    </lineage>
</organism>
<evidence type="ECO:0000256" key="2">
    <source>
        <dbReference type="ARBA" id="ARBA00023242"/>
    </source>
</evidence>
<dbReference type="GeneID" id="39584690"/>
<evidence type="ECO:0000313" key="4">
    <source>
        <dbReference type="EMBL" id="RSH87635.1"/>
    </source>
</evidence>
<feature type="compositionally biased region" description="Basic residues" evidence="3">
    <location>
        <begin position="245"/>
        <end position="254"/>
    </location>
</feature>
<feature type="compositionally biased region" description="Polar residues" evidence="3">
    <location>
        <begin position="418"/>
        <end position="433"/>
    </location>
</feature>
<evidence type="ECO:0000256" key="1">
    <source>
        <dbReference type="ARBA" id="ARBA00004123"/>
    </source>
</evidence>
<dbReference type="PROSITE" id="PS00354">
    <property type="entry name" value="HMGI_Y"/>
    <property type="match status" value="1"/>
</dbReference>
<feature type="compositionally biased region" description="Polar residues" evidence="3">
    <location>
        <begin position="637"/>
        <end position="646"/>
    </location>
</feature>